<sequence>MDNAVHPHEAVVTRPLPKLQASPGWSAFFQSLSQSGQPLAQTTPDHIPPVALTPISRFATSA</sequence>
<proteinExistence type="predicted"/>
<keyword evidence="2" id="KW-1185">Reference proteome</keyword>
<comment type="caution">
    <text evidence="1">The sequence shown here is derived from an EMBL/GenBank/DDBJ whole genome shotgun (WGS) entry which is preliminary data.</text>
</comment>
<dbReference type="Proteomes" id="UP000305709">
    <property type="component" value="Unassembled WGS sequence"/>
</dbReference>
<evidence type="ECO:0000313" key="2">
    <source>
        <dbReference type="Proteomes" id="UP000305709"/>
    </source>
</evidence>
<reference evidence="1 2" key="1">
    <citation type="submission" date="2019-06" db="EMBL/GenBank/DDBJ databases">
        <authorList>
            <person name="Jiang L."/>
        </authorList>
    </citation>
    <scope>NUCLEOTIDE SEQUENCE [LARGE SCALE GENOMIC DNA]</scope>
    <source>
        <strain evidence="1 2">YIM 48858</strain>
    </source>
</reference>
<gene>
    <name evidence="1" type="ORF">FHG71_20515</name>
</gene>
<dbReference type="RefSeq" id="WP_139083560.1">
    <property type="nucleotide sequence ID" value="NZ_VDFV01000060.1"/>
</dbReference>
<protein>
    <submittedName>
        <fullName evidence="1">Uncharacterized protein</fullName>
    </submittedName>
</protein>
<name>A0A5C4N911_9RHOB</name>
<evidence type="ECO:0000313" key="1">
    <source>
        <dbReference type="EMBL" id="TNC62065.1"/>
    </source>
</evidence>
<dbReference type="AlphaFoldDB" id="A0A5C4N911"/>
<accession>A0A5C4N911</accession>
<organism evidence="1 2">
    <name type="scientific">Rubellimicrobium roseum</name>
    <dbReference type="NCBI Taxonomy" id="687525"/>
    <lineage>
        <taxon>Bacteria</taxon>
        <taxon>Pseudomonadati</taxon>
        <taxon>Pseudomonadota</taxon>
        <taxon>Alphaproteobacteria</taxon>
        <taxon>Rhodobacterales</taxon>
        <taxon>Roseobacteraceae</taxon>
        <taxon>Rubellimicrobium</taxon>
    </lineage>
</organism>
<dbReference type="EMBL" id="VDFV01000060">
    <property type="protein sequence ID" value="TNC62065.1"/>
    <property type="molecule type" value="Genomic_DNA"/>
</dbReference>